<feature type="domain" description="Restriction endonuclease type II DpnII-like" evidence="2">
    <location>
        <begin position="4"/>
        <end position="283"/>
    </location>
</feature>
<dbReference type="PIRSF" id="PIRSF016080">
    <property type="entry name" value="Restrict_endonuc_II_DpmII"/>
    <property type="match status" value="1"/>
</dbReference>
<comment type="caution">
    <text evidence="3">The sequence shown here is derived from an EMBL/GenBank/DDBJ whole genome shotgun (WGS) entry which is preliminary data.</text>
</comment>
<evidence type="ECO:0000256" key="1">
    <source>
        <dbReference type="PIRNR" id="PIRNR016080"/>
    </source>
</evidence>
<keyword evidence="1" id="KW-0255">Endonuclease</keyword>
<dbReference type="InterPro" id="IPR007637">
    <property type="entry name" value="Restrct_endonuc_II_DpnII-like"/>
</dbReference>
<keyword evidence="1" id="KW-0540">Nuclease</keyword>
<gene>
    <name evidence="3" type="ORF">ELUCI_v1c02260</name>
</gene>
<accession>A0A2S5RFM4</accession>
<organism evidence="3 4">
    <name type="scientific">Williamsoniiplasma lucivorax</name>
    <dbReference type="NCBI Taxonomy" id="209274"/>
    <lineage>
        <taxon>Bacteria</taxon>
        <taxon>Bacillati</taxon>
        <taxon>Mycoplasmatota</taxon>
        <taxon>Mollicutes</taxon>
        <taxon>Entomoplasmatales</taxon>
        <taxon>Williamsoniiplasma</taxon>
    </lineage>
</organism>
<evidence type="ECO:0000313" key="3">
    <source>
        <dbReference type="EMBL" id="PPE05935.1"/>
    </source>
</evidence>
<keyword evidence="1" id="KW-0378">Hydrolase</keyword>
<dbReference type="Proteomes" id="UP000237865">
    <property type="component" value="Unassembled WGS sequence"/>
</dbReference>
<keyword evidence="4" id="KW-1185">Reference proteome</keyword>
<comment type="similarity">
    <text evidence="1">Belongs to the DpnII type II restriction endonuclease family.</text>
</comment>
<evidence type="ECO:0000259" key="2">
    <source>
        <dbReference type="Pfam" id="PF04556"/>
    </source>
</evidence>
<reference evidence="3 4" key="1">
    <citation type="submission" date="2017-11" db="EMBL/GenBank/DDBJ databases">
        <title>Genome sequence of Entomoplasma lucivorax PIPN-2 (ATCC 49196).</title>
        <authorList>
            <person name="Lo W.-S."/>
            <person name="Gasparich G.E."/>
            <person name="Kuo C.-H."/>
        </authorList>
    </citation>
    <scope>NUCLEOTIDE SEQUENCE [LARGE SCALE GENOMIC DNA]</scope>
    <source>
        <strain evidence="3 4">PIPN-2</strain>
    </source>
</reference>
<comment type="function">
    <text evidence="1">A P subtype restriction enzyme that recognizes the double-stranded unmethylated sequence 5'-GATC-3'.</text>
</comment>
<dbReference type="AlphaFoldDB" id="A0A2S5RFM4"/>
<keyword evidence="1" id="KW-0680">Restriction system</keyword>
<sequence length="286" mass="33324">MKTFEDLMANLKPTIADYKYFTDFEKVYLKVLEYRDELNILNNLNGVPLDKIETEFLKLMDKNPDVIKAIPIMLALRNNQVGVIDEKLKIFDFKKNNNAPEEYTKFLQETGIFRLLSENKISNIDDYILGVEVGLDSNARKNRTGTSMENIVENFLSNVAHDIVYHRQFSKKDIKETYGVDIEFHNQENVKFAEKRFDFVVKTNKMIYLIEVNFYGSNGSKLNETARSYKSLNGELVNNKNVTFIWITDGIGWKQAKNNLNETYDSIEHLYILKDLEEGILNKVLK</sequence>
<protein>
    <recommendedName>
        <fullName evidence="1">Type-2 restriction enzyme</fullName>
        <ecNumber evidence="1">3.1.21.4</ecNumber>
    </recommendedName>
</protein>
<evidence type="ECO:0000313" key="4">
    <source>
        <dbReference type="Proteomes" id="UP000237865"/>
    </source>
</evidence>
<name>A0A2S5RFM4_9MOLU</name>
<dbReference type="GO" id="GO:0009036">
    <property type="term" value="F:type II site-specific deoxyribonuclease activity"/>
    <property type="evidence" value="ECO:0007669"/>
    <property type="project" value="UniProtKB-UniRule"/>
</dbReference>
<proteinExistence type="inferred from homology"/>
<dbReference type="GO" id="GO:0009307">
    <property type="term" value="P:DNA restriction-modification system"/>
    <property type="evidence" value="ECO:0007669"/>
    <property type="project" value="UniProtKB-UniRule"/>
</dbReference>
<dbReference type="GO" id="GO:0003677">
    <property type="term" value="F:DNA binding"/>
    <property type="evidence" value="ECO:0007669"/>
    <property type="project" value="UniProtKB-UniRule"/>
</dbReference>
<dbReference type="InterPro" id="IPR021191">
    <property type="entry name" value="Restrct_endonuc_II_DpnII"/>
</dbReference>
<comment type="catalytic activity">
    <reaction evidence="1">
        <text>Endonucleolytic cleavage of DNA to give specific double-stranded fragments with terminal 5'-phosphates.</text>
        <dbReference type="EC" id="3.1.21.4"/>
    </reaction>
</comment>
<dbReference type="Pfam" id="PF04556">
    <property type="entry name" value="DpnII"/>
    <property type="match status" value="1"/>
</dbReference>
<dbReference type="EC" id="3.1.21.4" evidence="1"/>
<dbReference type="EMBL" id="PHNE01000001">
    <property type="protein sequence ID" value="PPE05935.1"/>
    <property type="molecule type" value="Genomic_DNA"/>
</dbReference>